<evidence type="ECO:0000256" key="2">
    <source>
        <dbReference type="SAM" id="Phobius"/>
    </source>
</evidence>
<sequence length="131" mass="14333">MAAGGVATGPLRYLLMALGCLAVAAGTVGVFVPLIPTVPFLLLATFCFSRSSARLQIWLYNNRLLGPYLRNYLQRKGLTKRQLWSSLLSMWLGMAIAIFLAPVLAVKIGLAVICVCVTIHLLRMKRLTPES</sequence>
<dbReference type="OrthoDB" id="9816293at2"/>
<dbReference type="InterPro" id="IPR007401">
    <property type="entry name" value="DUF454"/>
</dbReference>
<dbReference type="PANTHER" id="PTHR35813:SF1">
    <property type="entry name" value="INNER MEMBRANE PROTEIN YBAN"/>
    <property type="match status" value="1"/>
</dbReference>
<reference evidence="3 4" key="1">
    <citation type="submission" date="2016-11" db="EMBL/GenBank/DDBJ databases">
        <authorList>
            <person name="Jaros S."/>
            <person name="Januszkiewicz K."/>
            <person name="Wedrychowicz H."/>
        </authorList>
    </citation>
    <scope>NUCLEOTIDE SEQUENCE [LARGE SCALE GENOMIC DNA]</scope>
    <source>
        <strain evidence="3 4">DSM 16917</strain>
    </source>
</reference>
<evidence type="ECO:0000313" key="4">
    <source>
        <dbReference type="Proteomes" id="UP000184268"/>
    </source>
</evidence>
<gene>
    <name evidence="3" type="ORF">SAMN02745129_0403</name>
</gene>
<dbReference type="PANTHER" id="PTHR35813">
    <property type="entry name" value="INNER MEMBRANE PROTEIN YBAN"/>
    <property type="match status" value="1"/>
</dbReference>
<dbReference type="Pfam" id="PF04304">
    <property type="entry name" value="DUF454"/>
    <property type="match status" value="1"/>
</dbReference>
<feature type="transmembrane region" description="Helical" evidence="2">
    <location>
        <begin position="12"/>
        <end position="34"/>
    </location>
</feature>
<dbReference type="EMBL" id="FQXG01000013">
    <property type="protein sequence ID" value="SHI24973.1"/>
    <property type="molecule type" value="Genomic_DNA"/>
</dbReference>
<accession>A0A1M5ZM20</accession>
<name>A0A1M5ZM20_9GAMM</name>
<dbReference type="PIRSF" id="PIRSF016789">
    <property type="entry name" value="DUF454"/>
    <property type="match status" value="1"/>
</dbReference>
<keyword evidence="4" id="KW-1185">Reference proteome</keyword>
<dbReference type="STRING" id="299255.SAMN02745129_0403"/>
<organism evidence="3 4">
    <name type="scientific">Ferrimonas marina</name>
    <dbReference type="NCBI Taxonomy" id="299255"/>
    <lineage>
        <taxon>Bacteria</taxon>
        <taxon>Pseudomonadati</taxon>
        <taxon>Pseudomonadota</taxon>
        <taxon>Gammaproteobacteria</taxon>
        <taxon>Alteromonadales</taxon>
        <taxon>Ferrimonadaceae</taxon>
        <taxon>Ferrimonas</taxon>
    </lineage>
</organism>
<feature type="transmembrane region" description="Helical" evidence="2">
    <location>
        <begin position="106"/>
        <end position="122"/>
    </location>
</feature>
<evidence type="ECO:0000256" key="1">
    <source>
        <dbReference type="PIRNR" id="PIRNR016789"/>
    </source>
</evidence>
<keyword evidence="1 2" id="KW-0472">Membrane</keyword>
<keyword evidence="1" id="KW-1003">Cell membrane</keyword>
<keyword evidence="1" id="KW-0997">Cell inner membrane</keyword>
<keyword evidence="2" id="KW-0812">Transmembrane</keyword>
<dbReference type="GO" id="GO:0005886">
    <property type="term" value="C:plasma membrane"/>
    <property type="evidence" value="ECO:0007669"/>
    <property type="project" value="UniProtKB-SubCell"/>
</dbReference>
<proteinExistence type="predicted"/>
<protein>
    <recommendedName>
        <fullName evidence="1">Inner membrane protein</fullName>
    </recommendedName>
</protein>
<dbReference type="Proteomes" id="UP000184268">
    <property type="component" value="Unassembled WGS sequence"/>
</dbReference>
<keyword evidence="2" id="KW-1133">Transmembrane helix</keyword>
<comment type="subcellular location">
    <subcellularLocation>
        <location evidence="1">Cell inner membrane</location>
        <topology evidence="1">Multi-pass membrane protein</topology>
    </subcellularLocation>
</comment>
<dbReference type="AlphaFoldDB" id="A0A1M5ZM20"/>
<evidence type="ECO:0000313" key="3">
    <source>
        <dbReference type="EMBL" id="SHI24973.1"/>
    </source>
</evidence>